<evidence type="ECO:0000313" key="3">
    <source>
        <dbReference type="Proteomes" id="UP000199208"/>
    </source>
</evidence>
<evidence type="ECO:0000313" key="2">
    <source>
        <dbReference type="EMBL" id="SCZ79804.1"/>
    </source>
</evidence>
<dbReference type="STRING" id="1120920.SAMN03080599_01937"/>
<dbReference type="AlphaFoldDB" id="A0A1G5S093"/>
<protein>
    <submittedName>
        <fullName evidence="2">Uncharacterized protein</fullName>
    </submittedName>
</protein>
<dbReference type="Proteomes" id="UP000199208">
    <property type="component" value="Unassembled WGS sequence"/>
</dbReference>
<gene>
    <name evidence="2" type="ORF">SAMN03080599_01937</name>
</gene>
<keyword evidence="1" id="KW-1133">Transmembrane helix</keyword>
<feature type="transmembrane region" description="Helical" evidence="1">
    <location>
        <begin position="66"/>
        <end position="87"/>
    </location>
</feature>
<keyword evidence="1" id="KW-0472">Membrane</keyword>
<feature type="transmembrane region" description="Helical" evidence="1">
    <location>
        <begin position="36"/>
        <end position="60"/>
    </location>
</feature>
<reference evidence="2 3" key="1">
    <citation type="submission" date="2016-10" db="EMBL/GenBank/DDBJ databases">
        <authorList>
            <person name="de Groot N.N."/>
        </authorList>
    </citation>
    <scope>NUCLEOTIDE SEQUENCE [LARGE SCALE GENOMIC DNA]</scope>
    <source>
        <strain evidence="2 3">DSM 2784</strain>
    </source>
</reference>
<accession>A0A1G5S093</accession>
<keyword evidence="1" id="KW-0812">Transmembrane</keyword>
<proteinExistence type="predicted"/>
<dbReference type="EMBL" id="FMWL01000009">
    <property type="protein sequence ID" value="SCZ79804.1"/>
    <property type="molecule type" value="Genomic_DNA"/>
</dbReference>
<sequence>MTIDAVRSVIVLPVLILIIVLLTALQIFLSLQKNQWLGLVLPIIYVGLALLLSFGAMIYTGDIVPILLALLLYLIPAAINIAIYLACRAKVKDKQKQELEKMNIHDLD</sequence>
<evidence type="ECO:0000256" key="1">
    <source>
        <dbReference type="SAM" id="Phobius"/>
    </source>
</evidence>
<dbReference type="OrthoDB" id="2200068at2"/>
<organism evidence="2 3">
    <name type="scientific">Acidaminobacter hydrogenoformans DSM 2784</name>
    <dbReference type="NCBI Taxonomy" id="1120920"/>
    <lineage>
        <taxon>Bacteria</taxon>
        <taxon>Bacillati</taxon>
        <taxon>Bacillota</taxon>
        <taxon>Clostridia</taxon>
        <taxon>Peptostreptococcales</taxon>
        <taxon>Acidaminobacteraceae</taxon>
        <taxon>Acidaminobacter</taxon>
    </lineage>
</organism>
<keyword evidence="3" id="KW-1185">Reference proteome</keyword>
<dbReference type="RefSeq" id="WP_092590948.1">
    <property type="nucleotide sequence ID" value="NZ_FMWL01000009.1"/>
</dbReference>
<feature type="transmembrane region" description="Helical" evidence="1">
    <location>
        <begin position="6"/>
        <end position="29"/>
    </location>
</feature>
<name>A0A1G5S093_9FIRM</name>